<protein>
    <submittedName>
        <fullName evidence="1">Uncharacterized protein</fullName>
    </submittedName>
</protein>
<organism evidence="1 2">
    <name type="scientific">Cardiocondyla obscurior</name>
    <dbReference type="NCBI Taxonomy" id="286306"/>
    <lineage>
        <taxon>Eukaryota</taxon>
        <taxon>Metazoa</taxon>
        <taxon>Ecdysozoa</taxon>
        <taxon>Arthropoda</taxon>
        <taxon>Hexapoda</taxon>
        <taxon>Insecta</taxon>
        <taxon>Pterygota</taxon>
        <taxon>Neoptera</taxon>
        <taxon>Endopterygota</taxon>
        <taxon>Hymenoptera</taxon>
        <taxon>Apocrita</taxon>
        <taxon>Aculeata</taxon>
        <taxon>Formicoidea</taxon>
        <taxon>Formicidae</taxon>
        <taxon>Myrmicinae</taxon>
        <taxon>Cardiocondyla</taxon>
    </lineage>
</organism>
<gene>
    <name evidence="1" type="ORF">PUN28_008637</name>
</gene>
<dbReference type="AlphaFoldDB" id="A0AAW2G0I0"/>
<keyword evidence="2" id="KW-1185">Reference proteome</keyword>
<reference evidence="1 2" key="1">
    <citation type="submission" date="2023-03" db="EMBL/GenBank/DDBJ databases">
        <title>High recombination rates correlate with genetic variation in Cardiocondyla obscurior ants.</title>
        <authorList>
            <person name="Errbii M."/>
        </authorList>
    </citation>
    <scope>NUCLEOTIDE SEQUENCE [LARGE SCALE GENOMIC DNA]</scope>
    <source>
        <strain evidence="1">Alpha-2009</strain>
        <tissue evidence="1">Whole body</tissue>
    </source>
</reference>
<proteinExistence type="predicted"/>
<sequence>MVVGLPRCADADHPRGTVKDRRYRNPRAASAHKLHDRANISRCKRKFRCAKRLEKKKKKKSLTYTRTAIILQK</sequence>
<dbReference type="EMBL" id="JADYXP020000007">
    <property type="protein sequence ID" value="KAL0121052.1"/>
    <property type="molecule type" value="Genomic_DNA"/>
</dbReference>
<name>A0AAW2G0I0_9HYME</name>
<comment type="caution">
    <text evidence="1">The sequence shown here is derived from an EMBL/GenBank/DDBJ whole genome shotgun (WGS) entry which is preliminary data.</text>
</comment>
<evidence type="ECO:0000313" key="1">
    <source>
        <dbReference type="EMBL" id="KAL0121052.1"/>
    </source>
</evidence>
<accession>A0AAW2G0I0</accession>
<evidence type="ECO:0000313" key="2">
    <source>
        <dbReference type="Proteomes" id="UP001430953"/>
    </source>
</evidence>
<dbReference type="Proteomes" id="UP001430953">
    <property type="component" value="Unassembled WGS sequence"/>
</dbReference>